<evidence type="ECO:0000313" key="3">
    <source>
        <dbReference type="EMBL" id="QJA80121.1"/>
    </source>
</evidence>
<name>A0A6M3IRA8_9ZZZZ</name>
<accession>A0A6M3IRA8</accession>
<sequence length="114" mass="12130">MACCTGDKIPYEELFPEELKGLRKNLTGYIGGNVGKGATPYGGPMAAPVNPASTAALNMIMGMMGHGGYSPFPGIPYTGGQQGTPYMPGGGGGETEEERKKREERQRRYEPSAR</sequence>
<organism evidence="2">
    <name type="scientific">viral metagenome</name>
    <dbReference type="NCBI Taxonomy" id="1070528"/>
    <lineage>
        <taxon>unclassified sequences</taxon>
        <taxon>metagenomes</taxon>
        <taxon>organismal metagenomes</taxon>
    </lineage>
</organism>
<gene>
    <name evidence="3" type="ORF">MM415A00774_0018</name>
    <name evidence="2" type="ORF">MM415B01232_0014</name>
</gene>
<evidence type="ECO:0000313" key="2">
    <source>
        <dbReference type="EMBL" id="QJA59778.1"/>
    </source>
</evidence>
<dbReference type="EMBL" id="MT141384">
    <property type="protein sequence ID" value="QJA59778.1"/>
    <property type="molecule type" value="Genomic_DNA"/>
</dbReference>
<feature type="region of interest" description="Disordered" evidence="1">
    <location>
        <begin position="75"/>
        <end position="114"/>
    </location>
</feature>
<dbReference type="EMBL" id="MT142407">
    <property type="protein sequence ID" value="QJA80121.1"/>
    <property type="molecule type" value="Genomic_DNA"/>
</dbReference>
<evidence type="ECO:0000256" key="1">
    <source>
        <dbReference type="SAM" id="MobiDB-lite"/>
    </source>
</evidence>
<reference evidence="2" key="1">
    <citation type="submission" date="2020-03" db="EMBL/GenBank/DDBJ databases">
        <title>The deep terrestrial virosphere.</title>
        <authorList>
            <person name="Holmfeldt K."/>
            <person name="Nilsson E."/>
            <person name="Simone D."/>
            <person name="Lopez-Fernandez M."/>
            <person name="Wu X."/>
            <person name="de Brujin I."/>
            <person name="Lundin D."/>
            <person name="Andersson A."/>
            <person name="Bertilsson S."/>
            <person name="Dopson M."/>
        </authorList>
    </citation>
    <scope>NUCLEOTIDE SEQUENCE</scope>
    <source>
        <strain evidence="3">MM415A00774</strain>
        <strain evidence="2">MM415B01232</strain>
    </source>
</reference>
<protein>
    <submittedName>
        <fullName evidence="2">Uncharacterized protein</fullName>
    </submittedName>
</protein>
<feature type="compositionally biased region" description="Basic and acidic residues" evidence="1">
    <location>
        <begin position="97"/>
        <end position="114"/>
    </location>
</feature>
<dbReference type="AlphaFoldDB" id="A0A6M3IRA8"/>
<proteinExistence type="predicted"/>